<dbReference type="GO" id="GO:0008652">
    <property type="term" value="P:amino acid biosynthetic process"/>
    <property type="evidence" value="ECO:0007669"/>
    <property type="project" value="UniProtKB-KW"/>
</dbReference>
<comment type="catalytic activity">
    <reaction evidence="8">
        <text>L-valine + 2-oxoglutarate = 3-methyl-2-oxobutanoate + L-glutamate</text>
        <dbReference type="Rhea" id="RHEA:24813"/>
        <dbReference type="ChEBI" id="CHEBI:11851"/>
        <dbReference type="ChEBI" id="CHEBI:16810"/>
        <dbReference type="ChEBI" id="CHEBI:29985"/>
        <dbReference type="ChEBI" id="CHEBI:57762"/>
        <dbReference type="EC" id="2.6.1.42"/>
    </reaction>
</comment>
<evidence type="ECO:0000256" key="5">
    <source>
        <dbReference type="ARBA" id="ARBA00022898"/>
    </source>
</evidence>
<evidence type="ECO:0000256" key="4">
    <source>
        <dbReference type="ARBA" id="ARBA00022679"/>
    </source>
</evidence>
<keyword evidence="8" id="KW-0100">Branched-chain amino acid biosynthesis</keyword>
<dbReference type="InterPro" id="IPR001544">
    <property type="entry name" value="Aminotrans_IV"/>
</dbReference>
<dbReference type="Pfam" id="PF01063">
    <property type="entry name" value="Aminotran_4"/>
    <property type="match status" value="1"/>
</dbReference>
<evidence type="ECO:0000256" key="7">
    <source>
        <dbReference type="RuleBase" id="RU004516"/>
    </source>
</evidence>
<keyword evidence="4 8" id="KW-0808">Transferase</keyword>
<accession>A0A2P5C2B1</accession>
<evidence type="ECO:0000256" key="1">
    <source>
        <dbReference type="ARBA" id="ARBA00001933"/>
    </source>
</evidence>
<dbReference type="InterPro" id="IPR005786">
    <property type="entry name" value="B_amino_transII"/>
</dbReference>
<proteinExistence type="inferred from homology"/>
<keyword evidence="10" id="KW-1185">Reference proteome</keyword>
<keyword evidence="3 8" id="KW-0032">Aminotransferase</keyword>
<dbReference type="PROSITE" id="PS00770">
    <property type="entry name" value="AA_TRANSFER_CLASS_4"/>
    <property type="match status" value="1"/>
</dbReference>
<dbReference type="EMBL" id="JXTB01000186">
    <property type="protein sequence ID" value="PON55141.1"/>
    <property type="molecule type" value="Genomic_DNA"/>
</dbReference>
<dbReference type="Gene3D" id="3.20.10.10">
    <property type="entry name" value="D-amino Acid Aminotransferase, subunit A, domain 2"/>
    <property type="match status" value="1"/>
</dbReference>
<dbReference type="EC" id="2.6.1.42" evidence="8"/>
<dbReference type="InterPro" id="IPR036038">
    <property type="entry name" value="Aminotransferase-like"/>
</dbReference>
<dbReference type="GO" id="GO:0009082">
    <property type="term" value="P:branched-chain amino acid biosynthetic process"/>
    <property type="evidence" value="ECO:0007669"/>
    <property type="project" value="UniProtKB-KW"/>
</dbReference>
<dbReference type="PANTHER" id="PTHR42825">
    <property type="entry name" value="AMINO ACID AMINOTRANSFERASE"/>
    <property type="match status" value="1"/>
</dbReference>
<dbReference type="InterPro" id="IPR043132">
    <property type="entry name" value="BCAT-like_C"/>
</dbReference>
<sequence>METNGKHTPETPNGGEKYANINWDELGFGLVQTDYMYIMKCSKGESFSARTLTRYGNIEISPAAGILNYGQGLLNLLVEDKSAEIHQVFKVVGEAKAKEFSDVLFLDAATGKNIEEVASCNIFIIKGNLISTPALSSGTILAGVTRQSVIEIAGDLGYQVEERTIPVDDLLEADEVFCTGTAVVLQAVNSITYQGKRIEYKPNAEPAVSLKLHSILTGIQTGRIEDKKGWTVLVD</sequence>
<gene>
    <name evidence="9" type="ORF">PanWU01x14_190690</name>
</gene>
<evidence type="ECO:0000256" key="3">
    <source>
        <dbReference type="ARBA" id="ARBA00022576"/>
    </source>
</evidence>
<dbReference type="InterPro" id="IPR018300">
    <property type="entry name" value="Aminotrans_IV_CS"/>
</dbReference>
<dbReference type="SUPFAM" id="SSF56752">
    <property type="entry name" value="D-aminoacid aminotransferase-like PLP-dependent enzymes"/>
    <property type="match status" value="2"/>
</dbReference>
<evidence type="ECO:0000313" key="10">
    <source>
        <dbReference type="Proteomes" id="UP000237105"/>
    </source>
</evidence>
<name>A0A2P5C2B1_PARAD</name>
<dbReference type="GO" id="GO:0004084">
    <property type="term" value="F:branched-chain-amino-acid transaminase activity"/>
    <property type="evidence" value="ECO:0007669"/>
    <property type="project" value="UniProtKB-EC"/>
</dbReference>
<dbReference type="OrthoDB" id="1937211at2759"/>
<comment type="caution">
    <text evidence="9">The sequence shown here is derived from an EMBL/GenBank/DDBJ whole genome shotgun (WGS) entry which is preliminary data.</text>
</comment>
<keyword evidence="8" id="KW-0028">Amino-acid biosynthesis</keyword>
<dbReference type="Proteomes" id="UP000237105">
    <property type="component" value="Unassembled WGS sequence"/>
</dbReference>
<organism evidence="9 10">
    <name type="scientific">Parasponia andersonii</name>
    <name type="common">Sponia andersonii</name>
    <dbReference type="NCBI Taxonomy" id="3476"/>
    <lineage>
        <taxon>Eukaryota</taxon>
        <taxon>Viridiplantae</taxon>
        <taxon>Streptophyta</taxon>
        <taxon>Embryophyta</taxon>
        <taxon>Tracheophyta</taxon>
        <taxon>Spermatophyta</taxon>
        <taxon>Magnoliopsida</taxon>
        <taxon>eudicotyledons</taxon>
        <taxon>Gunneridae</taxon>
        <taxon>Pentapetalae</taxon>
        <taxon>rosids</taxon>
        <taxon>fabids</taxon>
        <taxon>Rosales</taxon>
        <taxon>Cannabaceae</taxon>
        <taxon>Parasponia</taxon>
    </lineage>
</organism>
<evidence type="ECO:0000256" key="2">
    <source>
        <dbReference type="ARBA" id="ARBA00009320"/>
    </source>
</evidence>
<evidence type="ECO:0000256" key="8">
    <source>
        <dbReference type="RuleBase" id="RU004517"/>
    </source>
</evidence>
<dbReference type="STRING" id="3476.A0A2P5C2B1"/>
<comment type="catalytic activity">
    <reaction evidence="8">
        <text>L-isoleucine + 2-oxoglutarate = (S)-3-methyl-2-oxopentanoate + L-glutamate</text>
        <dbReference type="Rhea" id="RHEA:24801"/>
        <dbReference type="ChEBI" id="CHEBI:16810"/>
        <dbReference type="ChEBI" id="CHEBI:29985"/>
        <dbReference type="ChEBI" id="CHEBI:35146"/>
        <dbReference type="ChEBI" id="CHEBI:58045"/>
        <dbReference type="EC" id="2.6.1.42"/>
    </reaction>
</comment>
<comment type="cofactor">
    <cofactor evidence="1 7">
        <name>pyridoxal 5'-phosphate</name>
        <dbReference type="ChEBI" id="CHEBI:597326"/>
    </cofactor>
</comment>
<comment type="similarity">
    <text evidence="2 6">Belongs to the class-IV pyridoxal-phosphate-dependent aminotransferase family.</text>
</comment>
<evidence type="ECO:0000313" key="9">
    <source>
        <dbReference type="EMBL" id="PON55141.1"/>
    </source>
</evidence>
<protein>
    <recommendedName>
        <fullName evidence="8">Branched-chain-amino-acid aminotransferase</fullName>
        <ecNumber evidence="8">2.6.1.42</ecNumber>
    </recommendedName>
</protein>
<reference evidence="10" key="1">
    <citation type="submission" date="2016-06" db="EMBL/GenBank/DDBJ databases">
        <title>Parallel loss of symbiosis genes in relatives of nitrogen-fixing non-legume Parasponia.</title>
        <authorList>
            <person name="Van Velzen R."/>
            <person name="Holmer R."/>
            <person name="Bu F."/>
            <person name="Rutten L."/>
            <person name="Van Zeijl A."/>
            <person name="Liu W."/>
            <person name="Santuari L."/>
            <person name="Cao Q."/>
            <person name="Sharma T."/>
            <person name="Shen D."/>
            <person name="Roswanjaya Y."/>
            <person name="Wardhani T."/>
            <person name="Kalhor M.S."/>
            <person name="Jansen J."/>
            <person name="Van den Hoogen J."/>
            <person name="Gungor B."/>
            <person name="Hartog M."/>
            <person name="Hontelez J."/>
            <person name="Verver J."/>
            <person name="Yang W.-C."/>
            <person name="Schijlen E."/>
            <person name="Repin R."/>
            <person name="Schilthuizen M."/>
            <person name="Schranz E."/>
            <person name="Heidstra R."/>
            <person name="Miyata K."/>
            <person name="Fedorova E."/>
            <person name="Kohlen W."/>
            <person name="Bisseling T."/>
            <person name="Smit S."/>
            <person name="Geurts R."/>
        </authorList>
    </citation>
    <scope>NUCLEOTIDE SEQUENCE [LARGE SCALE GENOMIC DNA]</scope>
    <source>
        <strain evidence="10">cv. WU1-14</strain>
    </source>
</reference>
<dbReference type="AlphaFoldDB" id="A0A2P5C2B1"/>
<dbReference type="PANTHER" id="PTHR42825:SF28">
    <property type="entry name" value="BRANCHED-CHAIN-AMINO-ACID AMINOTRANSFERASE 7-RELATED"/>
    <property type="match status" value="1"/>
</dbReference>
<evidence type="ECO:0000256" key="6">
    <source>
        <dbReference type="RuleBase" id="RU004106"/>
    </source>
</evidence>
<keyword evidence="5 7" id="KW-0663">Pyridoxal phosphate</keyword>
<comment type="catalytic activity">
    <reaction evidence="8">
        <text>L-leucine + 2-oxoglutarate = 4-methyl-2-oxopentanoate + L-glutamate</text>
        <dbReference type="Rhea" id="RHEA:18321"/>
        <dbReference type="ChEBI" id="CHEBI:16810"/>
        <dbReference type="ChEBI" id="CHEBI:17865"/>
        <dbReference type="ChEBI" id="CHEBI:29985"/>
        <dbReference type="ChEBI" id="CHEBI:57427"/>
        <dbReference type="EC" id="2.6.1.42"/>
    </reaction>
</comment>
<dbReference type="Gene3D" id="3.30.470.10">
    <property type="match status" value="1"/>
</dbReference>
<dbReference type="InterPro" id="IPR043131">
    <property type="entry name" value="BCAT-like_N"/>
</dbReference>